<keyword evidence="1" id="KW-0812">Transmembrane</keyword>
<comment type="caution">
    <text evidence="2">The sequence shown here is derived from an EMBL/GenBank/DDBJ whole genome shotgun (WGS) entry which is preliminary data.</text>
</comment>
<proteinExistence type="predicted"/>
<dbReference type="EMBL" id="CAXDID020000194">
    <property type="protein sequence ID" value="CAL6053016.1"/>
    <property type="molecule type" value="Genomic_DNA"/>
</dbReference>
<reference evidence="2" key="1">
    <citation type="submission" date="2023-06" db="EMBL/GenBank/DDBJ databases">
        <authorList>
            <person name="Kurt Z."/>
        </authorList>
    </citation>
    <scope>NUCLEOTIDE SEQUENCE</scope>
</reference>
<dbReference type="Proteomes" id="UP001642409">
    <property type="component" value="Unassembled WGS sequence"/>
</dbReference>
<reference evidence="3 4" key="2">
    <citation type="submission" date="2024-07" db="EMBL/GenBank/DDBJ databases">
        <authorList>
            <person name="Akdeniz Z."/>
        </authorList>
    </citation>
    <scope>NUCLEOTIDE SEQUENCE [LARGE SCALE GENOMIC DNA]</scope>
</reference>
<dbReference type="EMBL" id="CATOUU010000942">
    <property type="protein sequence ID" value="CAI9961652.1"/>
    <property type="molecule type" value="Genomic_DNA"/>
</dbReference>
<dbReference type="AlphaFoldDB" id="A0AA86QVN7"/>
<accession>A0AA86QVN7</accession>
<gene>
    <name evidence="3" type="ORF">HINF_LOCUS45131</name>
    <name evidence="2" type="ORF">HINF_LOCUS49297</name>
</gene>
<organism evidence="2">
    <name type="scientific">Hexamita inflata</name>
    <dbReference type="NCBI Taxonomy" id="28002"/>
    <lineage>
        <taxon>Eukaryota</taxon>
        <taxon>Metamonada</taxon>
        <taxon>Diplomonadida</taxon>
        <taxon>Hexamitidae</taxon>
        <taxon>Hexamitinae</taxon>
        <taxon>Hexamita</taxon>
    </lineage>
</organism>
<feature type="transmembrane region" description="Helical" evidence="1">
    <location>
        <begin position="102"/>
        <end position="125"/>
    </location>
</feature>
<keyword evidence="1" id="KW-0472">Membrane</keyword>
<evidence type="ECO:0000256" key="1">
    <source>
        <dbReference type="SAM" id="Phobius"/>
    </source>
</evidence>
<name>A0AA86QVN7_9EUKA</name>
<evidence type="ECO:0000313" key="2">
    <source>
        <dbReference type="EMBL" id="CAI9961652.1"/>
    </source>
</evidence>
<evidence type="ECO:0000313" key="4">
    <source>
        <dbReference type="Proteomes" id="UP001642409"/>
    </source>
</evidence>
<keyword evidence="1" id="KW-1133">Transmembrane helix</keyword>
<protein>
    <submittedName>
        <fullName evidence="3">Hypothetical_protein</fullName>
    </submittedName>
</protein>
<evidence type="ECO:0000313" key="3">
    <source>
        <dbReference type="EMBL" id="CAL6053016.1"/>
    </source>
</evidence>
<sequence length="152" mass="17307">MIALLNTLSTNSQLDKCYSCIFQRTQSIKGLQIQIQKLCTKSSEATVTVFYQKQQLLQQGFYGNTSLVVQQTSDITVMIEQDGVKYVFYKRPTNSYEQRQRVIKIICSVLITMTLLSCIVTAMLVKKCKTRTNLKVVILTPKNSENHSTLIL</sequence>
<keyword evidence="4" id="KW-1185">Reference proteome</keyword>